<organism evidence="3 4">
    <name type="scientific">Mycobacterium paraffinicum</name>
    <dbReference type="NCBI Taxonomy" id="53378"/>
    <lineage>
        <taxon>Bacteria</taxon>
        <taxon>Bacillati</taxon>
        <taxon>Actinomycetota</taxon>
        <taxon>Actinomycetes</taxon>
        <taxon>Mycobacteriales</taxon>
        <taxon>Mycobacteriaceae</taxon>
        <taxon>Mycobacterium</taxon>
    </lineage>
</organism>
<dbReference type="PROSITE" id="PS51471">
    <property type="entry name" value="FE2OG_OXY"/>
    <property type="match status" value="1"/>
</dbReference>
<dbReference type="STRING" id="53378.BRW65_18085"/>
<dbReference type="GO" id="GO:0051213">
    <property type="term" value="F:dioxygenase activity"/>
    <property type="evidence" value="ECO:0007669"/>
    <property type="project" value="InterPro"/>
</dbReference>
<proteinExistence type="predicted"/>
<dbReference type="SUPFAM" id="SSF51197">
    <property type="entry name" value="Clavaminate synthase-like"/>
    <property type="match status" value="1"/>
</dbReference>
<evidence type="ECO:0000259" key="2">
    <source>
        <dbReference type="PROSITE" id="PS51471"/>
    </source>
</evidence>
<dbReference type="EMBL" id="MPNT01000016">
    <property type="protein sequence ID" value="OJZ71999.1"/>
    <property type="molecule type" value="Genomic_DNA"/>
</dbReference>
<dbReference type="InterPro" id="IPR037151">
    <property type="entry name" value="AlkB-like_sf"/>
</dbReference>
<comment type="caution">
    <text evidence="3">The sequence shown here is derived from an EMBL/GenBank/DDBJ whole genome shotgun (WGS) entry which is preliminary data.</text>
</comment>
<feature type="domain" description="Fe2OG dioxygenase" evidence="2">
    <location>
        <begin position="108"/>
        <end position="205"/>
    </location>
</feature>
<dbReference type="PANTHER" id="PTHR31212:SF4">
    <property type="entry name" value="ALPHA-KETOGLUTARATE-DEPENDENT DIOXYGENASE ALKB HOMOLOG 3"/>
    <property type="match status" value="1"/>
</dbReference>
<dbReference type="PANTHER" id="PTHR31212">
    <property type="entry name" value="ALPHA-KETOGLUTARATE-DEPENDENT DIOXYGENASE ALKB HOMOLOG 3"/>
    <property type="match status" value="1"/>
</dbReference>
<sequence length="207" mass="23311">MAQPWQSSLFDDAEDTTPASVDPSAFDRATVYALDEHSWITHVPTLVRGHTHLLNQLAALDIWEQRSRWMYNRMVEEPRLTAEYANVQLVPQTIGRIIAVLGAQYDVLYNRVWMNWYRDHRDGTGWHADRPANKAPTATIPVLSLGAPRRFLIRPISGGPSTAFTPAGGDVIVMHGRCQRDWQHCVPKQNTPAGLRMSLNFSAVLNA</sequence>
<dbReference type="InterPro" id="IPR005123">
    <property type="entry name" value="Oxoglu/Fe-dep_dioxygenase_dom"/>
</dbReference>
<reference evidence="3 4" key="1">
    <citation type="submission" date="2016-11" db="EMBL/GenBank/DDBJ databases">
        <title>Genome sequences of unsequenced Mycobacteria.</title>
        <authorList>
            <person name="Greninger A.L."/>
            <person name="Fang F."/>
            <person name="Jerome K.R."/>
        </authorList>
    </citation>
    <scope>NUCLEOTIDE SEQUENCE [LARGE SCALE GENOMIC DNA]</scope>
    <source>
        <strain evidence="3 4">M11</strain>
    </source>
</reference>
<dbReference type="RefSeq" id="WP_073877022.1">
    <property type="nucleotide sequence ID" value="NZ_MPNT01000016.1"/>
</dbReference>
<dbReference type="OrthoDB" id="190276at2"/>
<accession>A0A1Q4HS94</accession>
<evidence type="ECO:0000256" key="1">
    <source>
        <dbReference type="SAM" id="MobiDB-lite"/>
    </source>
</evidence>
<gene>
    <name evidence="3" type="ORF">BRW65_18085</name>
</gene>
<keyword evidence="4" id="KW-1185">Reference proteome</keyword>
<dbReference type="Pfam" id="PF13532">
    <property type="entry name" value="2OG-FeII_Oxy_2"/>
    <property type="match status" value="1"/>
</dbReference>
<feature type="region of interest" description="Disordered" evidence="1">
    <location>
        <begin position="1"/>
        <end position="22"/>
    </location>
</feature>
<dbReference type="AlphaFoldDB" id="A0A1Q4HS94"/>
<name>A0A1Q4HS94_9MYCO</name>
<dbReference type="InterPro" id="IPR032854">
    <property type="entry name" value="ALKBH3"/>
</dbReference>
<protein>
    <recommendedName>
        <fullName evidence="2">Fe2OG dioxygenase domain-containing protein</fullName>
    </recommendedName>
</protein>
<evidence type="ECO:0000313" key="3">
    <source>
        <dbReference type="EMBL" id="OJZ71999.1"/>
    </source>
</evidence>
<evidence type="ECO:0000313" key="4">
    <source>
        <dbReference type="Proteomes" id="UP000186438"/>
    </source>
</evidence>
<dbReference type="GO" id="GO:0006307">
    <property type="term" value="P:DNA alkylation repair"/>
    <property type="evidence" value="ECO:0007669"/>
    <property type="project" value="InterPro"/>
</dbReference>
<dbReference type="Gene3D" id="2.60.120.590">
    <property type="entry name" value="Alpha-ketoglutarate-dependent dioxygenase AlkB-like"/>
    <property type="match status" value="1"/>
</dbReference>
<dbReference type="InterPro" id="IPR027450">
    <property type="entry name" value="AlkB-like"/>
</dbReference>
<dbReference type="Proteomes" id="UP000186438">
    <property type="component" value="Unassembled WGS sequence"/>
</dbReference>